<dbReference type="EMBL" id="CACVBM020001065">
    <property type="protein sequence ID" value="CAA7028244.1"/>
    <property type="molecule type" value="Genomic_DNA"/>
</dbReference>
<feature type="domain" description="F-box" evidence="1">
    <location>
        <begin position="14"/>
        <end position="53"/>
    </location>
</feature>
<dbReference type="Proteomes" id="UP000467841">
    <property type="component" value="Unassembled WGS sequence"/>
</dbReference>
<proteinExistence type="predicted"/>
<keyword evidence="3" id="KW-1185">Reference proteome</keyword>
<dbReference type="InterPro" id="IPR017451">
    <property type="entry name" value="F-box-assoc_interact_dom"/>
</dbReference>
<dbReference type="SUPFAM" id="SSF81383">
    <property type="entry name" value="F-box domain"/>
    <property type="match status" value="1"/>
</dbReference>
<dbReference type="Gene3D" id="1.20.1280.50">
    <property type="match status" value="1"/>
</dbReference>
<dbReference type="OrthoDB" id="687122at2759"/>
<sequence length="396" mass="44955">MGLSRRRIDVGIPMDVVMEEILTRLPAKSLMRFKCVSKRWSSLISSQYFKNRFLTVPSHPRRRIYMCLVDVRDKSYDVMLSLSPDSTSSSFVVDHDRPIRRIRCFMHQNIGGFMCYSTFKKVRIFNPATRRLVTLPAAIEPIPAPPDEAAEKVVEYYFGHGPVSDQYTVVCSTGVYLNSPEWIRPIRSEARVYVLKPGGGGSWKKVALTPPAFLPHIPARGGVCIDEVIYYVGWTCTQISMLVSFHIRSQDLKTIQLPTREDDANCMSKVSVIEYGGKATIIDQTNLTDKGMLDLWDLDGKNKWSRKTLVVQPCQLHLVSNIDHGFMVKGTSQDGKVFLIPKALFSPFHILSYDLRINDMRKIDIKGVPDHWFSKDKSAVKVMLVDDSESLVSLET</sequence>
<dbReference type="SUPFAM" id="SSF50965">
    <property type="entry name" value="Galactose oxidase, central domain"/>
    <property type="match status" value="1"/>
</dbReference>
<protein>
    <recommendedName>
        <fullName evidence="1">F-box domain-containing protein</fullName>
    </recommendedName>
</protein>
<accession>A0A6D2IRJ6</accession>
<gene>
    <name evidence="2" type="ORF">MERR_LOCUS15479</name>
</gene>
<dbReference type="Pfam" id="PF00646">
    <property type="entry name" value="F-box"/>
    <property type="match status" value="1"/>
</dbReference>
<organism evidence="2 3">
    <name type="scientific">Microthlaspi erraticum</name>
    <dbReference type="NCBI Taxonomy" id="1685480"/>
    <lineage>
        <taxon>Eukaryota</taxon>
        <taxon>Viridiplantae</taxon>
        <taxon>Streptophyta</taxon>
        <taxon>Embryophyta</taxon>
        <taxon>Tracheophyta</taxon>
        <taxon>Spermatophyta</taxon>
        <taxon>Magnoliopsida</taxon>
        <taxon>eudicotyledons</taxon>
        <taxon>Gunneridae</taxon>
        <taxon>Pentapetalae</taxon>
        <taxon>rosids</taxon>
        <taxon>malvids</taxon>
        <taxon>Brassicales</taxon>
        <taxon>Brassicaceae</taxon>
        <taxon>Coluteocarpeae</taxon>
        <taxon>Microthlaspi</taxon>
    </lineage>
</organism>
<evidence type="ECO:0000259" key="1">
    <source>
        <dbReference type="SMART" id="SM00256"/>
    </source>
</evidence>
<dbReference type="Pfam" id="PF08268">
    <property type="entry name" value="FBA_3"/>
    <property type="match status" value="1"/>
</dbReference>
<dbReference type="PANTHER" id="PTHR31111:SF14">
    <property type="entry name" value="F-BOX ASSOCIATED DOMAIN-CONTAINING PROTEIN"/>
    <property type="match status" value="1"/>
</dbReference>
<dbReference type="InterPro" id="IPR036047">
    <property type="entry name" value="F-box-like_dom_sf"/>
</dbReference>
<dbReference type="InterPro" id="IPR011043">
    <property type="entry name" value="Gal_Oxase/kelch_b-propeller"/>
</dbReference>
<reference evidence="2" key="1">
    <citation type="submission" date="2020-01" db="EMBL/GenBank/DDBJ databases">
        <authorList>
            <person name="Mishra B."/>
        </authorList>
    </citation>
    <scope>NUCLEOTIDE SEQUENCE [LARGE SCALE GENOMIC DNA]</scope>
</reference>
<evidence type="ECO:0000313" key="2">
    <source>
        <dbReference type="EMBL" id="CAA7028244.1"/>
    </source>
</evidence>
<dbReference type="SMART" id="SM00256">
    <property type="entry name" value="FBOX"/>
    <property type="match status" value="1"/>
</dbReference>
<evidence type="ECO:0000313" key="3">
    <source>
        <dbReference type="Proteomes" id="UP000467841"/>
    </source>
</evidence>
<dbReference type="AlphaFoldDB" id="A0A6D2IRJ6"/>
<dbReference type="NCBIfam" id="TIGR01640">
    <property type="entry name" value="F_box_assoc_1"/>
    <property type="match status" value="1"/>
</dbReference>
<name>A0A6D2IRJ6_9BRAS</name>
<dbReference type="InterPro" id="IPR013187">
    <property type="entry name" value="F-box-assoc_dom_typ3"/>
</dbReference>
<comment type="caution">
    <text evidence="2">The sequence shown here is derived from an EMBL/GenBank/DDBJ whole genome shotgun (WGS) entry which is preliminary data.</text>
</comment>
<dbReference type="CDD" id="cd22157">
    <property type="entry name" value="F-box_AtFBW1-like"/>
    <property type="match status" value="1"/>
</dbReference>
<dbReference type="InterPro" id="IPR001810">
    <property type="entry name" value="F-box_dom"/>
</dbReference>
<dbReference type="PANTHER" id="PTHR31111">
    <property type="entry name" value="BNAA05G37150D PROTEIN-RELATED"/>
    <property type="match status" value="1"/>
</dbReference>